<dbReference type="SUPFAM" id="SSF49785">
    <property type="entry name" value="Galactose-binding domain-like"/>
    <property type="match status" value="1"/>
</dbReference>
<keyword evidence="2" id="KW-1185">Reference proteome</keyword>
<dbReference type="InterPro" id="IPR017853">
    <property type="entry name" value="GH"/>
</dbReference>
<gene>
    <name evidence="1" type="ORF">A8C56_12620</name>
</gene>
<reference evidence="1 2" key="1">
    <citation type="submission" date="2016-05" db="EMBL/GenBank/DDBJ databases">
        <title>Niabella ginsenosidivorans BS26 whole genome sequencing.</title>
        <authorList>
            <person name="Im W.T."/>
            <person name="Siddiqi M.Z."/>
        </authorList>
    </citation>
    <scope>NUCLEOTIDE SEQUENCE [LARGE SCALE GENOMIC DNA]</scope>
    <source>
        <strain evidence="1 2">BS26</strain>
    </source>
</reference>
<dbReference type="STRING" id="1176587.A8C56_12620"/>
<dbReference type="InterPro" id="IPR008979">
    <property type="entry name" value="Galactose-bd-like_sf"/>
</dbReference>
<dbReference type="EMBL" id="CP015772">
    <property type="protein sequence ID" value="ANH83897.1"/>
    <property type="molecule type" value="Genomic_DNA"/>
</dbReference>
<dbReference type="InterPro" id="IPR051913">
    <property type="entry name" value="GH2_Domain-Containing"/>
</dbReference>
<dbReference type="KEGG" id="nia:A8C56_12620"/>
<dbReference type="Gene3D" id="2.60.120.260">
    <property type="entry name" value="Galactose-binding domain-like"/>
    <property type="match status" value="1"/>
</dbReference>
<dbReference type="SUPFAM" id="SSF51445">
    <property type="entry name" value="(Trans)glycosidases"/>
    <property type="match status" value="1"/>
</dbReference>
<protein>
    <recommendedName>
        <fullName evidence="3">Beta-galactosidase</fullName>
    </recommendedName>
</protein>
<accession>A0A1A9I8A2</accession>
<name>A0A1A9I8A2_9BACT</name>
<organism evidence="1 2">
    <name type="scientific">Niabella ginsenosidivorans</name>
    <dbReference type="NCBI Taxonomy" id="1176587"/>
    <lineage>
        <taxon>Bacteria</taxon>
        <taxon>Pseudomonadati</taxon>
        <taxon>Bacteroidota</taxon>
        <taxon>Chitinophagia</taxon>
        <taxon>Chitinophagales</taxon>
        <taxon>Chitinophagaceae</taxon>
        <taxon>Niabella</taxon>
    </lineage>
</organism>
<sequence>MDQEGVGIARHWMDSLFTETIPLPGSMALWHKGIRNTQPTTQHLNELWSYTGKAWYQKRVRIPAAWKGKQVTLHLERTKATTLWLDGVPAGKSRLLSAAQVFELNNAEPGWHLLTICVDNTPSLFAVGGSHALSVHTQTNWNGIIGNIFIECRNRFRLEQVRVQPDAEKRLFQFRIRLSGRYANYKTARVRIQATAWNTTKRHRAKTQWYNLASYKADSALLLDYKLGQQALFWDEYHPALYCITVTLYDQKGIADSLTLNAGLRTFRPKGTQFSINNRVTFLRGKTESCVFPLTGFPPATTAEWQRLYRIAKQYGINHYRFHSYTPPEAAFEAADIEGIYIQAELPNWSNFSSKDSFRNRFQYKEGKAILDAYGNHPSFVMLSLGNELAGDEAVAGRMIKELRAYDGNRRLYAIGSNAFYNDPHPGTSDDFWVTMRTGKETADGWFDVRGGFATTEDIGSGILNTMRPGTRRNYSEAIRSYRLPVVGHEAGQYQIYPDYTEIPQYTGVLQPVNLEIFRRRLQQAGMGDQAADFFKASGMLAVQLYQREIEMALGTPGFGGFQLLDLQDFPGQGTALVGLLNAFMRSKGLVGPEAFRQFCNDRTLQVLMDKYTWTNDEQFSADIRLVNYSPQDLSGKTIRWTITGPGHRLLKSGKLQIAKGNEAIIPVGTILFPLYNIAAATKLMVQLEIEGTAYHNSCPIWVYPSRLQLTIPTGVIISEKLDDKTITQLKAGAKVLLFPEQESIKKRSVGGQFISEFWNWKVFKDAAEKQQRPQSAGTLGIFTRPELPLFSHFPTEFYTSWQWWTIVKQARPLILDALPSGYRPLVQVIDNIDRNHKLGLIFECSAGKGKLLVCMCPLDQLKEDPAARQLYYSILRYMDSDRFRPSTMLSFEQLKEIL</sequence>
<proteinExistence type="predicted"/>
<evidence type="ECO:0000313" key="1">
    <source>
        <dbReference type="EMBL" id="ANH83897.1"/>
    </source>
</evidence>
<dbReference type="PANTHER" id="PTHR42732">
    <property type="entry name" value="BETA-GALACTOSIDASE"/>
    <property type="match status" value="1"/>
</dbReference>
<dbReference type="Gene3D" id="3.20.20.80">
    <property type="entry name" value="Glycosidases"/>
    <property type="match status" value="1"/>
</dbReference>
<evidence type="ECO:0000313" key="2">
    <source>
        <dbReference type="Proteomes" id="UP000077667"/>
    </source>
</evidence>
<dbReference type="AlphaFoldDB" id="A0A1A9I8A2"/>
<dbReference type="Proteomes" id="UP000077667">
    <property type="component" value="Chromosome"/>
</dbReference>
<evidence type="ECO:0008006" key="3">
    <source>
        <dbReference type="Google" id="ProtNLM"/>
    </source>
</evidence>
<dbReference type="PANTHER" id="PTHR42732:SF1">
    <property type="entry name" value="BETA-MANNOSIDASE"/>
    <property type="match status" value="1"/>
</dbReference>